<proteinExistence type="predicted"/>
<feature type="compositionally biased region" description="Acidic residues" evidence="1">
    <location>
        <begin position="365"/>
        <end position="376"/>
    </location>
</feature>
<gene>
    <name evidence="2" type="ORF">VTL71DRAFT_2113</name>
</gene>
<feature type="compositionally biased region" description="Low complexity" evidence="1">
    <location>
        <begin position="342"/>
        <end position="355"/>
    </location>
</feature>
<evidence type="ECO:0000313" key="3">
    <source>
        <dbReference type="Proteomes" id="UP001595075"/>
    </source>
</evidence>
<dbReference type="EMBL" id="JAZHXI010000011">
    <property type="protein sequence ID" value="KAL2066042.1"/>
    <property type="molecule type" value="Genomic_DNA"/>
</dbReference>
<organism evidence="2 3">
    <name type="scientific">Oculimacula yallundae</name>
    <dbReference type="NCBI Taxonomy" id="86028"/>
    <lineage>
        <taxon>Eukaryota</taxon>
        <taxon>Fungi</taxon>
        <taxon>Dikarya</taxon>
        <taxon>Ascomycota</taxon>
        <taxon>Pezizomycotina</taxon>
        <taxon>Leotiomycetes</taxon>
        <taxon>Helotiales</taxon>
        <taxon>Ploettnerulaceae</taxon>
        <taxon>Oculimacula</taxon>
    </lineage>
</organism>
<accession>A0ABR4C8P0</accession>
<feature type="region of interest" description="Disordered" evidence="1">
    <location>
        <begin position="338"/>
        <end position="376"/>
    </location>
</feature>
<feature type="compositionally biased region" description="Polar residues" evidence="1">
    <location>
        <begin position="175"/>
        <end position="191"/>
    </location>
</feature>
<comment type="caution">
    <text evidence="2">The sequence shown here is derived from an EMBL/GenBank/DDBJ whole genome shotgun (WGS) entry which is preliminary data.</text>
</comment>
<sequence length="376" mass="42585">MPAPHDQRFVKMFRFAQKKEIWTDGELLASFERCLTHAIERTPGVGADMAILKALRAWFRYLFPGKDIHAMLSYDRELEYRPGYGNAVVCPRGQPGTFYWDTRTHVTTWAWWDPEKERELLAYDPSLQGQGVSGERPGGGSGRSDRRPEGQGPRTSQGDRRFTAQVSRVAPGPISASTRFRQSSHQTNTPSIDEDEEMADNGNMASNDVKMEDNEENAAPRVAYVDAAHDDTITTGPYQSRVVAENPNEYLALESFITLKGLKAGFHKDDLELGWRRSTEQCWEHFGDHGQAYVQYRAEMNYWNVMFPDEVFPGRDPLTRKFHMYTANEMADNHALCPNYRAPDASESTSSSAEPAAKRARLSNEEDAEEEAEADK</sequence>
<name>A0ABR4C8P0_9HELO</name>
<dbReference type="Proteomes" id="UP001595075">
    <property type="component" value="Unassembled WGS sequence"/>
</dbReference>
<reference evidence="2 3" key="1">
    <citation type="journal article" date="2024" name="Commun. Biol.">
        <title>Comparative genomic analysis of thermophilic fungi reveals convergent evolutionary adaptations and gene losses.</title>
        <authorList>
            <person name="Steindorff A.S."/>
            <person name="Aguilar-Pontes M.V."/>
            <person name="Robinson A.J."/>
            <person name="Andreopoulos B."/>
            <person name="LaButti K."/>
            <person name="Kuo A."/>
            <person name="Mondo S."/>
            <person name="Riley R."/>
            <person name="Otillar R."/>
            <person name="Haridas S."/>
            <person name="Lipzen A."/>
            <person name="Grimwood J."/>
            <person name="Schmutz J."/>
            <person name="Clum A."/>
            <person name="Reid I.D."/>
            <person name="Moisan M.C."/>
            <person name="Butler G."/>
            <person name="Nguyen T.T.M."/>
            <person name="Dewar K."/>
            <person name="Conant G."/>
            <person name="Drula E."/>
            <person name="Henrissat B."/>
            <person name="Hansel C."/>
            <person name="Singer S."/>
            <person name="Hutchinson M.I."/>
            <person name="de Vries R.P."/>
            <person name="Natvig D.O."/>
            <person name="Powell A.J."/>
            <person name="Tsang A."/>
            <person name="Grigoriev I.V."/>
        </authorList>
    </citation>
    <scope>NUCLEOTIDE SEQUENCE [LARGE SCALE GENOMIC DNA]</scope>
    <source>
        <strain evidence="2 3">CBS 494.80</strain>
    </source>
</reference>
<protein>
    <submittedName>
        <fullName evidence="2">Uncharacterized protein</fullName>
    </submittedName>
</protein>
<keyword evidence="3" id="KW-1185">Reference proteome</keyword>
<feature type="region of interest" description="Disordered" evidence="1">
    <location>
        <begin position="125"/>
        <end position="206"/>
    </location>
</feature>
<evidence type="ECO:0000256" key="1">
    <source>
        <dbReference type="SAM" id="MobiDB-lite"/>
    </source>
</evidence>
<evidence type="ECO:0000313" key="2">
    <source>
        <dbReference type="EMBL" id="KAL2066042.1"/>
    </source>
</evidence>